<protein>
    <submittedName>
        <fullName evidence="2">Uncharacterized protein</fullName>
    </submittedName>
</protein>
<evidence type="ECO:0000256" key="1">
    <source>
        <dbReference type="SAM" id="MobiDB-lite"/>
    </source>
</evidence>
<name>A0A6J5RKA2_9CAUD</name>
<proteinExistence type="predicted"/>
<organism evidence="2">
    <name type="scientific">uncultured Caudovirales phage</name>
    <dbReference type="NCBI Taxonomy" id="2100421"/>
    <lineage>
        <taxon>Viruses</taxon>
        <taxon>Duplodnaviria</taxon>
        <taxon>Heunggongvirae</taxon>
        <taxon>Uroviricota</taxon>
        <taxon>Caudoviricetes</taxon>
        <taxon>Peduoviridae</taxon>
        <taxon>Maltschvirus</taxon>
        <taxon>Maltschvirus maltsch</taxon>
    </lineage>
</organism>
<feature type="region of interest" description="Disordered" evidence="1">
    <location>
        <begin position="166"/>
        <end position="190"/>
    </location>
</feature>
<accession>A0A6J5RKA2</accession>
<sequence length="242" mass="27136">MTEFPVVAARNLSPQEAELRAEECYKLDQEIKAGLRTGRESMWDVARALYEFDSMNAWTGLGYDSLTHWLADPELGMSRAHYYKLVGVYHELAVLRQVDVSRLKQIEPVKLQIVLPSVKSGKVQLEDALDDAQALGRRDLRDRYFSRPSPETDESRHEEVDGEVVVPLNPTDDTPVWAGDTEPAQIEDTGHSDQLRRVVETVEWLDIALRPGAGSEVMGQALAYARELLTELFPQADGTDAA</sequence>
<reference evidence="2" key="1">
    <citation type="submission" date="2020-05" db="EMBL/GenBank/DDBJ databases">
        <authorList>
            <person name="Chiriac C."/>
            <person name="Salcher M."/>
            <person name="Ghai R."/>
            <person name="Kavagutti S V."/>
        </authorList>
    </citation>
    <scope>NUCLEOTIDE SEQUENCE</scope>
</reference>
<gene>
    <name evidence="2" type="ORF">UFOVP1313_34</name>
</gene>
<evidence type="ECO:0000313" key="2">
    <source>
        <dbReference type="EMBL" id="CAB4197833.1"/>
    </source>
</evidence>
<dbReference type="EMBL" id="LR797260">
    <property type="protein sequence ID" value="CAB4197833.1"/>
    <property type="molecule type" value="Genomic_DNA"/>
</dbReference>